<dbReference type="AlphaFoldDB" id="A0A451CYT1"/>
<evidence type="ECO:0000256" key="3">
    <source>
        <dbReference type="ARBA" id="ARBA00022448"/>
    </source>
</evidence>
<gene>
    <name evidence="12" type="primary">trxA</name>
    <name evidence="12" type="ORF">ERCICURT3053_004</name>
</gene>
<comment type="similarity">
    <text evidence="2 8">Belongs to the thioredoxin family.</text>
</comment>
<evidence type="ECO:0000313" key="12">
    <source>
        <dbReference type="EMBL" id="VFP78329.1"/>
    </source>
</evidence>
<evidence type="ECO:0000256" key="7">
    <source>
        <dbReference type="NCBIfam" id="TIGR01068"/>
    </source>
</evidence>
<protein>
    <recommendedName>
        <fullName evidence="7 8">Thioredoxin</fullName>
    </recommendedName>
</protein>
<feature type="site" description="Contributes to redox potential value" evidence="9">
    <location>
        <position position="31"/>
    </location>
</feature>
<dbReference type="Gene3D" id="3.40.30.10">
    <property type="entry name" value="Glutaredoxin"/>
    <property type="match status" value="1"/>
</dbReference>
<dbReference type="InterPro" id="IPR005746">
    <property type="entry name" value="Thioredoxin"/>
</dbReference>
<organism evidence="12 13">
    <name type="scientific">Candidatus Erwinia haradaeae</name>
    <dbReference type="NCBI Taxonomy" id="1922217"/>
    <lineage>
        <taxon>Bacteria</taxon>
        <taxon>Pseudomonadati</taxon>
        <taxon>Pseudomonadota</taxon>
        <taxon>Gammaproteobacteria</taxon>
        <taxon>Enterobacterales</taxon>
        <taxon>Erwiniaceae</taxon>
        <taxon>Erwinia</taxon>
    </lineage>
</organism>
<evidence type="ECO:0000256" key="9">
    <source>
        <dbReference type="PIRSR" id="PIRSR000077-1"/>
    </source>
</evidence>
<evidence type="ECO:0000313" key="13">
    <source>
        <dbReference type="Proteomes" id="UP000294364"/>
    </source>
</evidence>
<evidence type="ECO:0000256" key="6">
    <source>
        <dbReference type="ARBA" id="ARBA00023284"/>
    </source>
</evidence>
<keyword evidence="3" id="KW-0813">Transport</keyword>
<evidence type="ECO:0000256" key="1">
    <source>
        <dbReference type="ARBA" id="ARBA00003318"/>
    </source>
</evidence>
<evidence type="ECO:0000259" key="11">
    <source>
        <dbReference type="PROSITE" id="PS51352"/>
    </source>
</evidence>
<feature type="disulfide bond" description="Redox-active" evidence="10">
    <location>
        <begin position="29"/>
        <end position="32"/>
    </location>
</feature>
<dbReference type="Pfam" id="PF00085">
    <property type="entry name" value="Thioredoxin"/>
    <property type="match status" value="1"/>
</dbReference>
<name>A0A451CYT1_9GAMM</name>
<dbReference type="PANTHER" id="PTHR45663:SF11">
    <property type="entry name" value="GEO12009P1"/>
    <property type="match status" value="1"/>
</dbReference>
<evidence type="ECO:0000256" key="4">
    <source>
        <dbReference type="ARBA" id="ARBA00022982"/>
    </source>
</evidence>
<dbReference type="FunFam" id="3.40.30.10:FF:000001">
    <property type="entry name" value="Thioredoxin"/>
    <property type="match status" value="1"/>
</dbReference>
<dbReference type="EMBL" id="LR217698">
    <property type="protein sequence ID" value="VFP78329.1"/>
    <property type="molecule type" value="Genomic_DNA"/>
</dbReference>
<dbReference type="PRINTS" id="PR00421">
    <property type="entry name" value="THIOREDOXIN"/>
</dbReference>
<evidence type="ECO:0000256" key="8">
    <source>
        <dbReference type="PIRNR" id="PIRNR000077"/>
    </source>
</evidence>
<feature type="domain" description="Thioredoxin" evidence="11">
    <location>
        <begin position="1"/>
        <end position="105"/>
    </location>
</feature>
<dbReference type="Proteomes" id="UP000294364">
    <property type="component" value="Chromosome"/>
</dbReference>
<feature type="active site" description="Nucleophile" evidence="9">
    <location>
        <position position="29"/>
    </location>
</feature>
<evidence type="ECO:0000256" key="5">
    <source>
        <dbReference type="ARBA" id="ARBA00023157"/>
    </source>
</evidence>
<dbReference type="PROSITE" id="PS51352">
    <property type="entry name" value="THIOREDOXIN_2"/>
    <property type="match status" value="1"/>
</dbReference>
<comment type="function">
    <text evidence="1">Participates in various redox reactions through the reversible oxidation of its active center dithiol to a disulfide and catalyzes dithiol-disulfide exchange reactions.</text>
</comment>
<dbReference type="CDD" id="cd02947">
    <property type="entry name" value="TRX_family"/>
    <property type="match status" value="1"/>
</dbReference>
<evidence type="ECO:0000256" key="2">
    <source>
        <dbReference type="ARBA" id="ARBA00008987"/>
    </source>
</evidence>
<sequence length="105" mass="11763">MINLTDASFEKDVIKSTGFILVDFWAEWCSPCKMLSPILDLISIEYEDKLTIGKINIDKNPCTAPQYSIRSIPTLLLFKEGQVIATQVGSLSKGQLTDFLNLHLN</sequence>
<dbReference type="GO" id="GO:0015035">
    <property type="term" value="F:protein-disulfide reductase activity"/>
    <property type="evidence" value="ECO:0007669"/>
    <property type="project" value="UniProtKB-UniRule"/>
</dbReference>
<dbReference type="NCBIfam" id="NF006898">
    <property type="entry name" value="PRK09381.1"/>
    <property type="match status" value="1"/>
</dbReference>
<keyword evidence="6 10" id="KW-0676">Redox-active center</keyword>
<reference evidence="12 13" key="1">
    <citation type="submission" date="2019-02" db="EMBL/GenBank/DDBJ databases">
        <authorList>
            <person name="Manzano-Marin A."/>
            <person name="Manzano-Marin A."/>
        </authorList>
    </citation>
    <scope>NUCLEOTIDE SEQUENCE [LARGE SCALE GENOMIC DNA]</scope>
    <source>
        <strain evidence="12 13">ErCicurtihirsuta</strain>
    </source>
</reference>
<dbReference type="PANTHER" id="PTHR45663">
    <property type="entry name" value="GEO12009P1"/>
    <property type="match status" value="1"/>
</dbReference>
<feature type="site" description="Contributes to redox potential value" evidence="9">
    <location>
        <position position="30"/>
    </location>
</feature>
<dbReference type="InterPro" id="IPR013766">
    <property type="entry name" value="Thioredoxin_domain"/>
</dbReference>
<dbReference type="GO" id="GO:0045454">
    <property type="term" value="P:cell redox homeostasis"/>
    <property type="evidence" value="ECO:0007669"/>
    <property type="project" value="TreeGrafter"/>
</dbReference>
<feature type="active site" description="Nucleophile" evidence="9">
    <location>
        <position position="32"/>
    </location>
</feature>
<keyword evidence="4" id="KW-0249">Electron transport</keyword>
<dbReference type="NCBIfam" id="TIGR01068">
    <property type="entry name" value="thioredoxin"/>
    <property type="match status" value="1"/>
</dbReference>
<evidence type="ECO:0000256" key="10">
    <source>
        <dbReference type="PIRSR" id="PIRSR000077-4"/>
    </source>
</evidence>
<feature type="site" description="Deprotonates C-terminal active site Cys" evidence="9">
    <location>
        <position position="23"/>
    </location>
</feature>
<dbReference type="InterPro" id="IPR036249">
    <property type="entry name" value="Thioredoxin-like_sf"/>
</dbReference>
<accession>A0A451CYT1</accession>
<dbReference type="GO" id="GO:0005829">
    <property type="term" value="C:cytosol"/>
    <property type="evidence" value="ECO:0007669"/>
    <property type="project" value="TreeGrafter"/>
</dbReference>
<dbReference type="SUPFAM" id="SSF52833">
    <property type="entry name" value="Thioredoxin-like"/>
    <property type="match status" value="1"/>
</dbReference>
<keyword evidence="5 10" id="KW-1015">Disulfide bond</keyword>
<proteinExistence type="inferred from homology"/>
<dbReference type="PIRSF" id="PIRSF000077">
    <property type="entry name" value="Thioredoxin"/>
    <property type="match status" value="1"/>
</dbReference>